<feature type="binding site" evidence="4">
    <location>
        <position position="28"/>
    </location>
    <ligand>
        <name>Mg(2+)</name>
        <dbReference type="ChEBI" id="CHEBI:18420"/>
    </ligand>
</feature>
<sequence length="311" mass="35229">MKSLKNLAEVCQEEQYRFISSFDHVLTDMDGVIWLAYKPIPGAAECIASLKLHGKRINYVTNNGVSSVNSICRSLKRSGFNAEEEDIANPILSAISYLKKINFRGEIFAVGSQQFKDELWAADFQLASDPPQDIEESVHSLLENIADNDNVMAVIFNYDVNLTFIKLQKMLTYLKRKECLFIVAANDKVTPIGPLGPLIGNQYFLNAIQNISGRDPFYVAKPSEHYVQFVNEKFHITDPKRVLFIGDSIVEDMSTADIGGYQKLLVLTGSAKLEDINNWKYPTEYQPEYYVESLKVFNEILETVQKCQCIP</sequence>
<feature type="binding site" evidence="3">
    <location>
        <position position="221"/>
    </location>
    <ligand>
        <name>substrate</name>
    </ligand>
</feature>
<feature type="active site" description="Proton donor" evidence="2">
    <location>
        <position position="30"/>
    </location>
</feature>
<gene>
    <name evidence="5" type="primary">FPPase1</name>
</gene>
<name>A0A8G0VLT9_9CUCU</name>
<protein>
    <submittedName>
        <fullName evidence="5">Phosphoglycolate phosphatase 1</fullName>
    </submittedName>
</protein>
<organism evidence="5">
    <name type="scientific">Colaphellus bowringi</name>
    <dbReference type="NCBI Taxonomy" id="561076"/>
    <lineage>
        <taxon>Eukaryota</taxon>
        <taxon>Metazoa</taxon>
        <taxon>Ecdysozoa</taxon>
        <taxon>Arthropoda</taxon>
        <taxon>Hexapoda</taxon>
        <taxon>Insecta</taxon>
        <taxon>Pterygota</taxon>
        <taxon>Neoptera</taxon>
        <taxon>Endopterygota</taxon>
        <taxon>Coleoptera</taxon>
        <taxon>Polyphaga</taxon>
        <taxon>Cucujiformia</taxon>
        <taxon>Chrysomeloidea</taxon>
        <taxon>Chrysomelidae</taxon>
        <taxon>Chrysomelinae</taxon>
        <taxon>Chrysomelini</taxon>
        <taxon>Colaphellus</taxon>
    </lineage>
</organism>
<evidence type="ECO:0000256" key="3">
    <source>
        <dbReference type="PIRSR" id="PIRSR000915-2"/>
    </source>
</evidence>
<comment type="cofactor">
    <cofactor evidence="4">
        <name>Mg(2+)</name>
        <dbReference type="ChEBI" id="CHEBI:18420"/>
    </cofactor>
    <text evidence="4">Divalent metal ions. Mg(2+) is the most effective.</text>
</comment>
<dbReference type="GO" id="GO:0046872">
    <property type="term" value="F:metal ion binding"/>
    <property type="evidence" value="ECO:0007669"/>
    <property type="project" value="UniProtKB-KW"/>
</dbReference>
<evidence type="ECO:0000256" key="1">
    <source>
        <dbReference type="PIRNR" id="PIRNR000915"/>
    </source>
</evidence>
<dbReference type="PIRSF" id="PIRSF000915">
    <property type="entry name" value="PGP-type_phosphatase"/>
    <property type="match status" value="1"/>
</dbReference>
<dbReference type="Pfam" id="PF13242">
    <property type="entry name" value="Hydrolase_like"/>
    <property type="match status" value="1"/>
</dbReference>
<dbReference type="EMBL" id="MZ086786">
    <property type="protein sequence ID" value="QYV43147.1"/>
    <property type="molecule type" value="mRNA"/>
</dbReference>
<dbReference type="GO" id="GO:0005737">
    <property type="term" value="C:cytoplasm"/>
    <property type="evidence" value="ECO:0007669"/>
    <property type="project" value="TreeGrafter"/>
</dbReference>
<feature type="active site" description="Nucleophile" evidence="2">
    <location>
        <position position="28"/>
    </location>
</feature>
<reference evidence="5" key="1">
    <citation type="submission" date="2021-04" db="EMBL/GenBank/DDBJ databases">
        <authorList>
            <person name="Li J."/>
            <person name="Liu W."/>
            <person name="Wang X."/>
        </authorList>
    </citation>
    <scope>NUCLEOTIDE SEQUENCE</scope>
    <source>
        <tissue evidence="5">Head</tissue>
    </source>
</reference>
<dbReference type="Gene3D" id="3.40.50.1000">
    <property type="entry name" value="HAD superfamily/HAD-like"/>
    <property type="match status" value="2"/>
</dbReference>
<dbReference type="Pfam" id="PF13344">
    <property type="entry name" value="Hydrolase_6"/>
    <property type="match status" value="1"/>
</dbReference>
<dbReference type="PANTHER" id="PTHR19288:SF4">
    <property type="entry name" value="RE04130P-RELATED"/>
    <property type="match status" value="1"/>
</dbReference>
<feature type="binding site" evidence="4">
    <location>
        <position position="247"/>
    </location>
    <ligand>
        <name>Mg(2+)</name>
        <dbReference type="ChEBI" id="CHEBI:18420"/>
    </ligand>
</feature>
<evidence type="ECO:0000256" key="4">
    <source>
        <dbReference type="PIRSR" id="PIRSR000915-3"/>
    </source>
</evidence>
<dbReference type="InterPro" id="IPR023214">
    <property type="entry name" value="HAD_sf"/>
</dbReference>
<comment type="similarity">
    <text evidence="1">Belongs to the HAD-like hydrolase superfamily.</text>
</comment>
<keyword evidence="1" id="KW-0378">Hydrolase</keyword>
<accession>A0A8G0VLT9</accession>
<evidence type="ECO:0000256" key="2">
    <source>
        <dbReference type="PIRSR" id="PIRSR000915-1"/>
    </source>
</evidence>
<dbReference type="PANTHER" id="PTHR19288">
    <property type="entry name" value="4-NITROPHENYLPHOSPHATASE-RELATED"/>
    <property type="match status" value="1"/>
</dbReference>
<proteinExistence type="evidence at transcript level"/>
<dbReference type="InterPro" id="IPR006357">
    <property type="entry name" value="HAD-SF_hydro_IIA"/>
</dbReference>
<keyword evidence="4" id="KW-0460">Magnesium</keyword>
<evidence type="ECO:0000313" key="5">
    <source>
        <dbReference type="EMBL" id="QYV43147.1"/>
    </source>
</evidence>
<keyword evidence="4" id="KW-0479">Metal-binding</keyword>
<feature type="binding site" evidence="4">
    <location>
        <position position="30"/>
    </location>
    <ligand>
        <name>Mg(2+)</name>
        <dbReference type="ChEBI" id="CHEBI:18420"/>
    </ligand>
</feature>
<dbReference type="InterPro" id="IPR036412">
    <property type="entry name" value="HAD-like_sf"/>
</dbReference>
<dbReference type="GO" id="GO:0016791">
    <property type="term" value="F:phosphatase activity"/>
    <property type="evidence" value="ECO:0007669"/>
    <property type="project" value="TreeGrafter"/>
</dbReference>
<dbReference type="AlphaFoldDB" id="A0A8G0VLT9"/>
<dbReference type="NCBIfam" id="TIGR01460">
    <property type="entry name" value="HAD-SF-IIA"/>
    <property type="match status" value="1"/>
</dbReference>
<dbReference type="SUPFAM" id="SSF56784">
    <property type="entry name" value="HAD-like"/>
    <property type="match status" value="1"/>
</dbReference>